<name>D8MA19_BLAHO</name>
<dbReference type="GeneID" id="24923324"/>
<keyword evidence="5" id="KW-1185">Reference proteome</keyword>
<protein>
    <recommendedName>
        <fullName evidence="3">Cns1/TTC4 wheel domain-containing protein</fullName>
    </recommendedName>
</protein>
<dbReference type="Proteomes" id="UP000008312">
    <property type="component" value="Unassembled WGS sequence"/>
</dbReference>
<dbReference type="AlphaFoldDB" id="D8MA19"/>
<dbReference type="InterPro" id="IPR011990">
    <property type="entry name" value="TPR-like_helical_dom_sf"/>
</dbReference>
<dbReference type="InParanoid" id="D8MA19"/>
<dbReference type="PANTHER" id="PTHR46035">
    <property type="entry name" value="TETRATRICOPEPTIDE REPEAT PROTEIN 4"/>
    <property type="match status" value="1"/>
</dbReference>
<evidence type="ECO:0000256" key="2">
    <source>
        <dbReference type="ARBA" id="ARBA00022803"/>
    </source>
</evidence>
<dbReference type="Pfam" id="PF18972">
    <property type="entry name" value="Wheel"/>
    <property type="match status" value="1"/>
</dbReference>
<accession>D8MA19</accession>
<sequence>MDEIDPSEMWTAEERDEYFAEMEDSPLLMDKVTDEDRKHNTNIQALESIIQDNRSNEEMVEDFQHEAKLSFAKGRCMYTKAYTQFKKAAYYAELLEKTPENLHLLATLYANCSLIQLKKENFRTCLNDCKKALDIEVRIISPFFPQPRYKKVLYRKAKALAGLNDLPGALACCALILEDEPDNVYTLKLKTECESRLHKEQKRNEEIARSEQRKEAEQQLVRKTMDARGYKLGPTMYQYPDGYKTPFAVKEDELIFPMLILFPEHTQSNIVQGVAESDTFADILYTILPSAQGHQEYMPWDEEKQYTVSNVEVWFQEFLVLPYPKEGAVSDDSLRQHFQKQRYVRANRNFPVSEVLRYANYVIPGIPVFSVYAKNADAARR</sequence>
<feature type="domain" description="Cns1/TTC4 wheel" evidence="3">
    <location>
        <begin position="251"/>
        <end position="317"/>
    </location>
</feature>
<dbReference type="GO" id="GO:0005829">
    <property type="term" value="C:cytosol"/>
    <property type="evidence" value="ECO:0007669"/>
    <property type="project" value="TreeGrafter"/>
</dbReference>
<dbReference type="GO" id="GO:0030544">
    <property type="term" value="F:Hsp70 protein binding"/>
    <property type="evidence" value="ECO:0007669"/>
    <property type="project" value="TreeGrafter"/>
</dbReference>
<dbReference type="GO" id="GO:0006457">
    <property type="term" value="P:protein folding"/>
    <property type="evidence" value="ECO:0007669"/>
    <property type="project" value="TreeGrafter"/>
</dbReference>
<organism evidence="4">
    <name type="scientific">Blastocystis hominis</name>
    <dbReference type="NCBI Taxonomy" id="12968"/>
    <lineage>
        <taxon>Eukaryota</taxon>
        <taxon>Sar</taxon>
        <taxon>Stramenopiles</taxon>
        <taxon>Bigyra</taxon>
        <taxon>Opalozoa</taxon>
        <taxon>Opalinata</taxon>
        <taxon>Blastocystidae</taxon>
        <taxon>Blastocystis</taxon>
    </lineage>
</organism>
<evidence type="ECO:0000259" key="3">
    <source>
        <dbReference type="Pfam" id="PF18972"/>
    </source>
</evidence>
<dbReference type="SUPFAM" id="SSF48452">
    <property type="entry name" value="TPR-like"/>
    <property type="match status" value="1"/>
</dbReference>
<keyword evidence="1" id="KW-0677">Repeat</keyword>
<proteinExistence type="predicted"/>
<dbReference type="GO" id="GO:0005634">
    <property type="term" value="C:nucleus"/>
    <property type="evidence" value="ECO:0007669"/>
    <property type="project" value="TreeGrafter"/>
</dbReference>
<evidence type="ECO:0000313" key="5">
    <source>
        <dbReference type="Proteomes" id="UP000008312"/>
    </source>
</evidence>
<dbReference type="OrthoDB" id="10248838at2759"/>
<evidence type="ECO:0000256" key="1">
    <source>
        <dbReference type="ARBA" id="ARBA00022737"/>
    </source>
</evidence>
<dbReference type="Gene3D" id="1.25.40.10">
    <property type="entry name" value="Tetratricopeptide repeat domain"/>
    <property type="match status" value="1"/>
</dbReference>
<dbReference type="RefSeq" id="XP_012898956.1">
    <property type="nucleotide sequence ID" value="XM_013043502.1"/>
</dbReference>
<dbReference type="EMBL" id="FN668689">
    <property type="protein sequence ID" value="CBK24908.2"/>
    <property type="molecule type" value="Genomic_DNA"/>
</dbReference>
<gene>
    <name evidence="4" type="ORF">GSBLH_T00007200001</name>
</gene>
<dbReference type="PANTHER" id="PTHR46035:SF1">
    <property type="entry name" value="TETRATRICOPEPTIDE REPEAT PROTEIN 4"/>
    <property type="match status" value="1"/>
</dbReference>
<reference evidence="4" key="1">
    <citation type="submission" date="2010-02" db="EMBL/GenBank/DDBJ databases">
        <title>Sequencing and annotation of the Blastocystis hominis genome.</title>
        <authorList>
            <person name="Wincker P."/>
        </authorList>
    </citation>
    <scope>NUCLEOTIDE SEQUENCE</scope>
    <source>
        <strain evidence="4">Singapore isolate B</strain>
    </source>
</reference>
<dbReference type="OMA" id="WRAAQCA"/>
<dbReference type="GO" id="GO:0051879">
    <property type="term" value="F:Hsp90 protein binding"/>
    <property type="evidence" value="ECO:0007669"/>
    <property type="project" value="InterPro"/>
</dbReference>
<dbReference type="CDD" id="cd21377">
    <property type="entry name" value="CTWD_Cns1-like"/>
    <property type="match status" value="1"/>
</dbReference>
<evidence type="ECO:0000313" key="4">
    <source>
        <dbReference type="EMBL" id="CBK24908.2"/>
    </source>
</evidence>
<dbReference type="InterPro" id="IPR044059">
    <property type="entry name" value="Csn1/TTC4_wheel"/>
</dbReference>
<keyword evidence="2" id="KW-0802">TPR repeat</keyword>